<name>A0A553NDV7_TIGCA</name>
<evidence type="ECO:0000259" key="5">
    <source>
        <dbReference type="PROSITE" id="PS51915"/>
    </source>
</evidence>
<organism evidence="6 7">
    <name type="scientific">Tigriopus californicus</name>
    <name type="common">Marine copepod</name>
    <dbReference type="NCBI Taxonomy" id="6832"/>
    <lineage>
        <taxon>Eukaryota</taxon>
        <taxon>Metazoa</taxon>
        <taxon>Ecdysozoa</taxon>
        <taxon>Arthropoda</taxon>
        <taxon>Crustacea</taxon>
        <taxon>Multicrustacea</taxon>
        <taxon>Hexanauplia</taxon>
        <taxon>Copepoda</taxon>
        <taxon>Harpacticoida</taxon>
        <taxon>Harpacticidae</taxon>
        <taxon>Tigriopus</taxon>
    </lineage>
</organism>
<feature type="compositionally biased region" description="Acidic residues" evidence="3">
    <location>
        <begin position="691"/>
        <end position="707"/>
    </location>
</feature>
<feature type="region of interest" description="Disordered" evidence="3">
    <location>
        <begin position="484"/>
        <end position="878"/>
    </location>
</feature>
<proteinExistence type="predicted"/>
<feature type="binding site" evidence="2">
    <location>
        <position position="406"/>
    </location>
    <ligand>
        <name>Zn(2+)</name>
        <dbReference type="ChEBI" id="CHEBI:29105"/>
    </ligand>
</feature>
<feature type="domain" description="ZAD" evidence="5">
    <location>
        <begin position="401"/>
        <end position="479"/>
    </location>
</feature>
<dbReference type="CDD" id="cd00084">
    <property type="entry name" value="HMG-box_SF"/>
    <property type="match status" value="1"/>
</dbReference>
<feature type="compositionally biased region" description="Basic and acidic residues" evidence="3">
    <location>
        <begin position="929"/>
        <end position="950"/>
    </location>
</feature>
<comment type="caution">
    <text evidence="6">The sequence shown here is derived from an EMBL/GenBank/DDBJ whole genome shotgun (WGS) entry which is preliminary data.</text>
</comment>
<feature type="compositionally biased region" description="Basic and acidic residues" evidence="3">
    <location>
        <begin position="659"/>
        <end position="668"/>
    </location>
</feature>
<feature type="binding site" evidence="2">
    <location>
        <position position="403"/>
    </location>
    <ligand>
        <name>Zn(2+)</name>
        <dbReference type="ChEBI" id="CHEBI:29105"/>
    </ligand>
</feature>
<keyword evidence="2" id="KW-0479">Metal-binding</keyword>
<dbReference type="Gene3D" id="1.10.30.10">
    <property type="entry name" value="High mobility group box domain"/>
    <property type="match status" value="2"/>
</dbReference>
<keyword evidence="2" id="KW-0862">Zinc</keyword>
<feature type="compositionally biased region" description="Basic and acidic residues" evidence="3">
    <location>
        <begin position="770"/>
        <end position="792"/>
    </location>
</feature>
<keyword evidence="7" id="KW-1185">Reference proteome</keyword>
<feature type="domain" description="HMG box" evidence="4">
    <location>
        <begin position="132"/>
        <end position="187"/>
    </location>
</feature>
<feature type="non-terminal residue" evidence="6">
    <location>
        <position position="1"/>
    </location>
</feature>
<evidence type="ECO:0000256" key="2">
    <source>
        <dbReference type="PROSITE-ProRule" id="PRU01263"/>
    </source>
</evidence>
<dbReference type="SMART" id="SM00868">
    <property type="entry name" value="zf-AD"/>
    <property type="match status" value="1"/>
</dbReference>
<dbReference type="GO" id="GO:0008270">
    <property type="term" value="F:zinc ion binding"/>
    <property type="evidence" value="ECO:0007669"/>
    <property type="project" value="UniProtKB-UniRule"/>
</dbReference>
<evidence type="ECO:0000256" key="1">
    <source>
        <dbReference type="PROSITE-ProRule" id="PRU00267"/>
    </source>
</evidence>
<accession>A0A553NDV7</accession>
<evidence type="ECO:0000259" key="4">
    <source>
        <dbReference type="PROSITE" id="PS50118"/>
    </source>
</evidence>
<feature type="compositionally biased region" description="Polar residues" evidence="3">
    <location>
        <begin position="590"/>
        <end position="599"/>
    </location>
</feature>
<feature type="DNA-binding region" description="HMG box" evidence="1">
    <location>
        <begin position="132"/>
        <end position="187"/>
    </location>
</feature>
<feature type="compositionally biased region" description="Basic and acidic residues" evidence="3">
    <location>
        <begin position="569"/>
        <end position="589"/>
    </location>
</feature>
<feature type="binding site" evidence="2">
    <location>
        <position position="452"/>
    </location>
    <ligand>
        <name>Zn(2+)</name>
        <dbReference type="ChEBI" id="CHEBI:29105"/>
    </ligand>
</feature>
<evidence type="ECO:0000313" key="6">
    <source>
        <dbReference type="EMBL" id="TRY63630.1"/>
    </source>
</evidence>
<evidence type="ECO:0000256" key="3">
    <source>
        <dbReference type="SAM" id="MobiDB-lite"/>
    </source>
</evidence>
<evidence type="ECO:0000313" key="7">
    <source>
        <dbReference type="Proteomes" id="UP000318571"/>
    </source>
</evidence>
<dbReference type="Pfam" id="PF00505">
    <property type="entry name" value="HMG_box"/>
    <property type="match status" value="1"/>
</dbReference>
<dbReference type="InterPro" id="IPR009071">
    <property type="entry name" value="HMG_box_dom"/>
</dbReference>
<keyword evidence="1" id="KW-0539">Nucleus</keyword>
<feature type="compositionally biased region" description="Acidic residues" evidence="3">
    <location>
        <begin position="735"/>
        <end position="752"/>
    </location>
</feature>
<dbReference type="Proteomes" id="UP000318571">
    <property type="component" value="Chromosome 10"/>
</dbReference>
<sequence>RDRFSRISLGWLHDPDPSTGVVTATTTTAPSRKSRPTSSLALVFRSTSSSQSAPWPSLIMASEVITLDSDDEDASASTSAMPAMPAMGFNPANYTDLLTPMTARASPSLPANARGRGRGRGGPSARGNATKRPGPMPPFAVFAQDERPKLLQRQPNLSFVDCNRLLGELWHELPEVKKKLYRIKAKKIQDSRLQAWCQVQQAQRGGLARTASSNGPELRSQSIAPRQSRTHGFAVFVSEKKAEYAGSDQSPRDMTKVMAQAWRKLSKLVRRDYDKRAAQINAMADVNYIEQLKRLNRLRHPGQTEPVAPAPLKIASITSMSPKPLSPAPANPALNASPIYPVPGRLPSASRGAPGGLKRPMRGSLQAPPAKQFRKGFYPHQASPTEFGLPINNRNLSAHDTLCRLCGVFLSRAELVFTLSDKPVMLKMIEDCLGLTIIPDQDRAVKLPNVVCNKCCSSICAFNKFKVSIVQGLAKLNRLVEIRKSRQSHHQQQKQSQSIEQPNHSEESILPDLNTDDLEASSSSSKLSSLINVKDEPLDREEHETVDQRCKRSPKEESVKLGNGVIKSETNENKEEEKEHGYGYEKSAENEQASTNGTDPLNFFQIGEAHSIDQFDNTDDESNGVSSNFALRDHSESMNMMSEEDSQHALVSQNNEENQGEHRSKGSESQEDEDEFDGGEKTYSDHPDNGQENEEDNGGENGDEEADPQEHYETDPHNIQDEFGQDNGNGKEFLTNDEEDQDYQDDQEELETGDEKCLDGQSSQNEDADPLDRAEGSEKNGSEFKNPLEPKARAISQDTDDHSTADESQDEDNSGSSTESQSEDTSSGSDHSGNIRASTDGSTTTLDDDHEPTKDIEAEGIAQGQNPVEEPITNQSLGVDEVMEPVVGENAVGAQTNPECLNELEGKLRSLSPEDQLATAINSIQSEEFSCKPRPIERNSTDSLNLREELPPDELPPPCQESESAVEAILT</sequence>
<reference evidence="6 7" key="1">
    <citation type="journal article" date="2018" name="Nat. Ecol. Evol.">
        <title>Genomic signatures of mitonuclear coevolution across populations of Tigriopus californicus.</title>
        <authorList>
            <person name="Barreto F.S."/>
            <person name="Watson E.T."/>
            <person name="Lima T.G."/>
            <person name="Willett C.S."/>
            <person name="Edmands S."/>
            <person name="Li W."/>
            <person name="Burton R.S."/>
        </authorList>
    </citation>
    <scope>NUCLEOTIDE SEQUENCE [LARGE SCALE GENOMIC DNA]</scope>
    <source>
        <strain evidence="6 7">San Diego</strain>
    </source>
</reference>
<dbReference type="InterPro" id="IPR036910">
    <property type="entry name" value="HMG_box_dom_sf"/>
</dbReference>
<dbReference type="Gene3D" id="3.40.1800.20">
    <property type="match status" value="1"/>
</dbReference>
<protein>
    <submittedName>
        <fullName evidence="6">Uncharacterized protein</fullName>
    </submittedName>
</protein>
<dbReference type="STRING" id="6832.A0A553NDV7"/>
<feature type="compositionally biased region" description="Low complexity" evidence="3">
    <location>
        <begin position="814"/>
        <end position="845"/>
    </location>
</feature>
<dbReference type="InterPro" id="IPR012934">
    <property type="entry name" value="Znf_AD"/>
</dbReference>
<feature type="compositionally biased region" description="Basic and acidic residues" evidence="3">
    <location>
        <begin position="678"/>
        <end position="689"/>
    </location>
</feature>
<dbReference type="SUPFAM" id="SSF47095">
    <property type="entry name" value="HMG-box"/>
    <property type="match status" value="2"/>
</dbReference>
<gene>
    <name evidence="6" type="ORF">TCAL_07291</name>
</gene>
<feature type="compositionally biased region" description="Low complexity" evidence="3">
    <location>
        <begin position="18"/>
        <end position="37"/>
    </location>
</feature>
<keyword evidence="1" id="KW-0238">DNA-binding</keyword>
<dbReference type="PROSITE" id="PS51915">
    <property type="entry name" value="ZAD"/>
    <property type="match status" value="1"/>
</dbReference>
<feature type="region of interest" description="Disordered" evidence="3">
    <location>
        <begin position="104"/>
        <end position="136"/>
    </location>
</feature>
<feature type="compositionally biased region" description="Basic and acidic residues" evidence="3">
    <location>
        <begin position="533"/>
        <end position="559"/>
    </location>
</feature>
<dbReference type="EMBL" id="VCGU01000458">
    <property type="protein sequence ID" value="TRY63630.1"/>
    <property type="molecule type" value="Genomic_DNA"/>
</dbReference>
<dbReference type="GO" id="GO:0005634">
    <property type="term" value="C:nucleus"/>
    <property type="evidence" value="ECO:0007669"/>
    <property type="project" value="UniProtKB-UniRule"/>
</dbReference>
<feature type="region of interest" description="Disordered" evidence="3">
    <location>
        <begin position="928"/>
        <end position="971"/>
    </location>
</feature>
<feature type="region of interest" description="Disordered" evidence="3">
    <location>
        <begin position="14"/>
        <end position="37"/>
    </location>
</feature>
<keyword evidence="2" id="KW-0863">Zinc-finger</keyword>
<feature type="binding site" evidence="2">
    <location>
        <position position="455"/>
    </location>
    <ligand>
        <name>Zn(2+)</name>
        <dbReference type="ChEBI" id="CHEBI:29105"/>
    </ligand>
</feature>
<dbReference type="SMART" id="SM00398">
    <property type="entry name" value="HMG"/>
    <property type="match status" value="2"/>
</dbReference>
<dbReference type="AlphaFoldDB" id="A0A553NDV7"/>
<dbReference type="GO" id="GO:0003677">
    <property type="term" value="F:DNA binding"/>
    <property type="evidence" value="ECO:0007669"/>
    <property type="project" value="UniProtKB-UniRule"/>
</dbReference>
<dbReference type="PROSITE" id="PS50118">
    <property type="entry name" value="HMG_BOX_2"/>
    <property type="match status" value="1"/>
</dbReference>
<feature type="compositionally biased region" description="Basic and acidic residues" evidence="3">
    <location>
        <begin position="708"/>
        <end position="720"/>
    </location>
</feature>
<feature type="compositionally biased region" description="Low complexity" evidence="3">
    <location>
        <begin position="521"/>
        <end position="530"/>
    </location>
</feature>